<dbReference type="Proteomes" id="UP001054252">
    <property type="component" value="Unassembled WGS sequence"/>
</dbReference>
<dbReference type="EMBL" id="BPVZ01000012">
    <property type="protein sequence ID" value="GKU97919.1"/>
    <property type="molecule type" value="Genomic_DNA"/>
</dbReference>
<proteinExistence type="inferred from homology"/>
<keyword evidence="2 4" id="KW-0328">Glycosyltransferase</keyword>
<dbReference type="PANTHER" id="PTHR48047:SF182">
    <property type="entry name" value="GLYCOSYLTRANSFERASE"/>
    <property type="match status" value="1"/>
</dbReference>
<dbReference type="AlphaFoldDB" id="A0AAV5IJW2"/>
<protein>
    <recommendedName>
        <fullName evidence="5">Glycosyltransferase</fullName>
        <ecNumber evidence="5">2.4.1.-</ecNumber>
    </recommendedName>
</protein>
<dbReference type="FunFam" id="3.40.50.2000:FF:000047">
    <property type="entry name" value="Glycosyltransferase"/>
    <property type="match status" value="1"/>
</dbReference>
<keyword evidence="7" id="KW-1185">Reference proteome</keyword>
<evidence type="ECO:0000313" key="7">
    <source>
        <dbReference type="Proteomes" id="UP001054252"/>
    </source>
</evidence>
<keyword evidence="3 4" id="KW-0808">Transferase</keyword>
<dbReference type="CDD" id="cd03784">
    <property type="entry name" value="GT1_Gtf-like"/>
    <property type="match status" value="1"/>
</dbReference>
<organism evidence="6 7">
    <name type="scientific">Rubroshorea leprosula</name>
    <dbReference type="NCBI Taxonomy" id="152421"/>
    <lineage>
        <taxon>Eukaryota</taxon>
        <taxon>Viridiplantae</taxon>
        <taxon>Streptophyta</taxon>
        <taxon>Embryophyta</taxon>
        <taxon>Tracheophyta</taxon>
        <taxon>Spermatophyta</taxon>
        <taxon>Magnoliopsida</taxon>
        <taxon>eudicotyledons</taxon>
        <taxon>Gunneridae</taxon>
        <taxon>Pentapetalae</taxon>
        <taxon>rosids</taxon>
        <taxon>malvids</taxon>
        <taxon>Malvales</taxon>
        <taxon>Dipterocarpaceae</taxon>
        <taxon>Rubroshorea</taxon>
    </lineage>
</organism>
<evidence type="ECO:0000256" key="1">
    <source>
        <dbReference type="ARBA" id="ARBA00009995"/>
    </source>
</evidence>
<dbReference type="GO" id="GO:0035251">
    <property type="term" value="F:UDP-glucosyltransferase activity"/>
    <property type="evidence" value="ECO:0007669"/>
    <property type="project" value="TreeGrafter"/>
</dbReference>
<dbReference type="PROSITE" id="PS00375">
    <property type="entry name" value="UDPGT"/>
    <property type="match status" value="1"/>
</dbReference>
<dbReference type="SUPFAM" id="SSF53756">
    <property type="entry name" value="UDP-Glycosyltransferase/glycogen phosphorylase"/>
    <property type="match status" value="1"/>
</dbReference>
<name>A0AAV5IJW2_9ROSI</name>
<dbReference type="InterPro" id="IPR002213">
    <property type="entry name" value="UDP_glucos_trans"/>
</dbReference>
<evidence type="ECO:0000313" key="6">
    <source>
        <dbReference type="EMBL" id="GKU97919.1"/>
    </source>
</evidence>
<gene>
    <name evidence="6" type="ORF">SLEP1_g10992</name>
</gene>
<evidence type="ECO:0000256" key="5">
    <source>
        <dbReference type="RuleBase" id="RU362057"/>
    </source>
</evidence>
<accession>A0AAV5IJW2</accession>
<dbReference type="EC" id="2.4.1.-" evidence="5"/>
<comment type="caution">
    <text evidence="6">The sequence shown here is derived from an EMBL/GenBank/DDBJ whole genome shotgun (WGS) entry which is preliminary data.</text>
</comment>
<dbReference type="InterPro" id="IPR035595">
    <property type="entry name" value="UDP_glycos_trans_CS"/>
</dbReference>
<sequence length="465" mass="51544">MASSTPLHFLLVPLMSQSHLIPFTNMAQLLASRGLNVTLVVTSQNAARVNTIIVNHDAQESGLGRTIHLLEAGSSSKCGSNDPFLASNMMQEPLENWLQTVSLPPDCIVSDFCLPWTSDLSRKFGIPKVVFHTISCFSLLCSQNISIHKAYETVKSHSEPFLVPDIPDKIMFTGAQLPTTGASDQWINLLTQFKSSEKSSDGVLVNSFQEMEPGYVEGYRKQVKNLWCIGPLCGNKGASIDHDGHDCLSWLDTKDEKSVIYVCFGSISNLSCKQLIELGLGLEASESPFIWIIKKTDCSLELENWFMEEKFVERTKGRGLIIRGWAPQVLILSHPAIGGFLTHCGWNSILEGIRVGVPMLTWPMFAEQFLNETFMVEVLKIGVRLGVVRPTGEKEKEDVLVMKEEVAKGVKEVMGGGEDGEWRRKRAREVGEMGKRAVEGGSSYSNATSLIEYVMKQKISRISPI</sequence>
<dbReference type="Gene3D" id="3.40.50.2000">
    <property type="entry name" value="Glycogen Phosphorylase B"/>
    <property type="match status" value="2"/>
</dbReference>
<evidence type="ECO:0000256" key="4">
    <source>
        <dbReference type="RuleBase" id="RU003718"/>
    </source>
</evidence>
<dbReference type="Pfam" id="PF00201">
    <property type="entry name" value="UDPGT"/>
    <property type="match status" value="1"/>
</dbReference>
<evidence type="ECO:0000256" key="3">
    <source>
        <dbReference type="ARBA" id="ARBA00022679"/>
    </source>
</evidence>
<reference evidence="6 7" key="1">
    <citation type="journal article" date="2021" name="Commun. Biol.">
        <title>The genome of Shorea leprosula (Dipterocarpaceae) highlights the ecological relevance of drought in aseasonal tropical rainforests.</title>
        <authorList>
            <person name="Ng K.K.S."/>
            <person name="Kobayashi M.J."/>
            <person name="Fawcett J.A."/>
            <person name="Hatakeyama M."/>
            <person name="Paape T."/>
            <person name="Ng C.H."/>
            <person name="Ang C.C."/>
            <person name="Tnah L.H."/>
            <person name="Lee C.T."/>
            <person name="Nishiyama T."/>
            <person name="Sese J."/>
            <person name="O'Brien M.J."/>
            <person name="Copetti D."/>
            <person name="Mohd Noor M.I."/>
            <person name="Ong R.C."/>
            <person name="Putra M."/>
            <person name="Sireger I.Z."/>
            <person name="Indrioko S."/>
            <person name="Kosugi Y."/>
            <person name="Izuno A."/>
            <person name="Isagi Y."/>
            <person name="Lee S.L."/>
            <person name="Shimizu K.K."/>
        </authorList>
    </citation>
    <scope>NUCLEOTIDE SEQUENCE [LARGE SCALE GENOMIC DNA]</scope>
    <source>
        <strain evidence="6">214</strain>
    </source>
</reference>
<evidence type="ECO:0000256" key="2">
    <source>
        <dbReference type="ARBA" id="ARBA00022676"/>
    </source>
</evidence>
<dbReference type="PANTHER" id="PTHR48047">
    <property type="entry name" value="GLYCOSYLTRANSFERASE"/>
    <property type="match status" value="1"/>
</dbReference>
<comment type="similarity">
    <text evidence="1 4">Belongs to the UDP-glycosyltransferase family.</text>
</comment>